<name>A0A372IP87_9BACT</name>
<comment type="caution">
    <text evidence="7">The sequence shown here is derived from an EMBL/GenBank/DDBJ whole genome shotgun (WGS) entry which is preliminary data.</text>
</comment>
<dbReference type="Gene3D" id="2.40.50.100">
    <property type="match status" value="1"/>
</dbReference>
<dbReference type="AlphaFoldDB" id="A0A372IP87"/>
<evidence type="ECO:0000256" key="2">
    <source>
        <dbReference type="ARBA" id="ARBA00023054"/>
    </source>
</evidence>
<dbReference type="InterPro" id="IPR058625">
    <property type="entry name" value="MdtA-like_BSH"/>
</dbReference>
<dbReference type="EMBL" id="QVQT01000003">
    <property type="protein sequence ID" value="RFU16780.1"/>
    <property type="molecule type" value="Genomic_DNA"/>
</dbReference>
<sequence>MEKKSIMKASRRIFVILGVLLVVAIGWYFLTTHNTGDLQLIGTVDANEVVVSSRIPGLLESLDAEEGQKVQAGQQVATIQSQDLEAARNAARATAESDQFKLQESRATERQTSGQTSSQVTNAEAQLRVARASLAQAQAQYEHQKADTTRTVALAKQGVMSAQSSEEAETSLNAAQAAVDAAKESVSAAEASLKVAIANTYQAQAAVQTTAATRADLANAQALLDEADVELGYSKVVSPVTGIVDTKAARLGEYVAAGTPIITVVDLTQTWVYAPLPETQADAVQLGDTLRVVMPSGAAMQGKVIAKLVEADFATQRDVSRMKRDIQTIQLKLLIDNPGMRYVPGMTAEVYIPRDRLVKR</sequence>
<reference evidence="7 8" key="1">
    <citation type="submission" date="2018-08" db="EMBL/GenBank/DDBJ databases">
        <title>Acidipila sp. 4G-K13, an acidobacterium isolated from forest soil.</title>
        <authorList>
            <person name="Gao Z.-H."/>
            <person name="Qiu L.-H."/>
        </authorList>
    </citation>
    <scope>NUCLEOTIDE SEQUENCE [LARGE SCALE GENOMIC DNA]</scope>
    <source>
        <strain evidence="7 8">4G-K13</strain>
    </source>
</reference>
<evidence type="ECO:0000256" key="3">
    <source>
        <dbReference type="SAM" id="MobiDB-lite"/>
    </source>
</evidence>
<protein>
    <submittedName>
        <fullName evidence="7">HlyD family efflux transporter periplasmic adaptor subunit</fullName>
    </submittedName>
</protein>
<organism evidence="7 8">
    <name type="scientific">Paracidobacterium acidisoli</name>
    <dbReference type="NCBI Taxonomy" id="2303751"/>
    <lineage>
        <taxon>Bacteria</taxon>
        <taxon>Pseudomonadati</taxon>
        <taxon>Acidobacteriota</taxon>
        <taxon>Terriglobia</taxon>
        <taxon>Terriglobales</taxon>
        <taxon>Acidobacteriaceae</taxon>
        <taxon>Paracidobacterium</taxon>
    </lineage>
</organism>
<accession>A0A372IP87</accession>
<evidence type="ECO:0000256" key="4">
    <source>
        <dbReference type="SAM" id="Phobius"/>
    </source>
</evidence>
<keyword evidence="2" id="KW-0175">Coiled coil</keyword>
<evidence type="ECO:0000313" key="8">
    <source>
        <dbReference type="Proteomes" id="UP000264702"/>
    </source>
</evidence>
<dbReference type="Pfam" id="PF25917">
    <property type="entry name" value="BSH_RND"/>
    <property type="match status" value="1"/>
</dbReference>
<dbReference type="InterPro" id="IPR058792">
    <property type="entry name" value="Beta-barrel_RND_2"/>
</dbReference>
<evidence type="ECO:0000256" key="1">
    <source>
        <dbReference type="ARBA" id="ARBA00004196"/>
    </source>
</evidence>
<keyword evidence="4" id="KW-1133">Transmembrane helix</keyword>
<feature type="domain" description="CusB-like beta-barrel" evidence="6">
    <location>
        <begin position="271"/>
        <end position="351"/>
    </location>
</feature>
<keyword evidence="8" id="KW-1185">Reference proteome</keyword>
<dbReference type="InterPro" id="IPR050465">
    <property type="entry name" value="UPF0194_transport"/>
</dbReference>
<comment type="subcellular location">
    <subcellularLocation>
        <location evidence="1">Cell envelope</location>
    </subcellularLocation>
</comment>
<keyword evidence="4" id="KW-0472">Membrane</keyword>
<feature type="region of interest" description="Disordered" evidence="3">
    <location>
        <begin position="93"/>
        <end position="121"/>
    </location>
</feature>
<dbReference type="PANTHER" id="PTHR32347">
    <property type="entry name" value="EFFLUX SYSTEM COMPONENT YKNX-RELATED"/>
    <property type="match status" value="1"/>
</dbReference>
<gene>
    <name evidence="7" type="ORF">D0Y96_08510</name>
</gene>
<dbReference type="GO" id="GO:0030313">
    <property type="term" value="C:cell envelope"/>
    <property type="evidence" value="ECO:0007669"/>
    <property type="project" value="UniProtKB-SubCell"/>
</dbReference>
<proteinExistence type="predicted"/>
<dbReference type="Proteomes" id="UP000264702">
    <property type="component" value="Unassembled WGS sequence"/>
</dbReference>
<dbReference type="Gene3D" id="1.10.287.470">
    <property type="entry name" value="Helix hairpin bin"/>
    <property type="match status" value="2"/>
</dbReference>
<feature type="domain" description="Multidrug resistance protein MdtA-like barrel-sandwich hybrid" evidence="5">
    <location>
        <begin position="48"/>
        <end position="265"/>
    </location>
</feature>
<dbReference type="PANTHER" id="PTHR32347:SF23">
    <property type="entry name" value="BLL5650 PROTEIN"/>
    <property type="match status" value="1"/>
</dbReference>
<evidence type="ECO:0000259" key="5">
    <source>
        <dbReference type="Pfam" id="PF25917"/>
    </source>
</evidence>
<keyword evidence="4" id="KW-0812">Transmembrane</keyword>
<evidence type="ECO:0000313" key="7">
    <source>
        <dbReference type="EMBL" id="RFU16780.1"/>
    </source>
</evidence>
<feature type="transmembrane region" description="Helical" evidence="4">
    <location>
        <begin position="12"/>
        <end position="30"/>
    </location>
</feature>
<evidence type="ECO:0000259" key="6">
    <source>
        <dbReference type="Pfam" id="PF25954"/>
    </source>
</evidence>
<feature type="compositionally biased region" description="Polar residues" evidence="3">
    <location>
        <begin position="110"/>
        <end position="121"/>
    </location>
</feature>
<dbReference type="SUPFAM" id="SSF111369">
    <property type="entry name" value="HlyD-like secretion proteins"/>
    <property type="match status" value="2"/>
</dbReference>
<feature type="compositionally biased region" description="Basic and acidic residues" evidence="3">
    <location>
        <begin position="98"/>
        <end position="109"/>
    </location>
</feature>
<dbReference type="Pfam" id="PF25954">
    <property type="entry name" value="Beta-barrel_RND_2"/>
    <property type="match status" value="1"/>
</dbReference>
<dbReference type="Gene3D" id="2.40.30.170">
    <property type="match status" value="1"/>
</dbReference>